<dbReference type="EMBL" id="VSRR010097494">
    <property type="protein sequence ID" value="MPC94163.1"/>
    <property type="molecule type" value="Genomic_DNA"/>
</dbReference>
<comment type="caution">
    <text evidence="1">The sequence shown here is derived from an EMBL/GenBank/DDBJ whole genome shotgun (WGS) entry which is preliminary data.</text>
</comment>
<organism evidence="1 2">
    <name type="scientific">Portunus trituberculatus</name>
    <name type="common">Swimming crab</name>
    <name type="synonym">Neptunus trituberculatus</name>
    <dbReference type="NCBI Taxonomy" id="210409"/>
    <lineage>
        <taxon>Eukaryota</taxon>
        <taxon>Metazoa</taxon>
        <taxon>Ecdysozoa</taxon>
        <taxon>Arthropoda</taxon>
        <taxon>Crustacea</taxon>
        <taxon>Multicrustacea</taxon>
        <taxon>Malacostraca</taxon>
        <taxon>Eumalacostraca</taxon>
        <taxon>Eucarida</taxon>
        <taxon>Decapoda</taxon>
        <taxon>Pleocyemata</taxon>
        <taxon>Brachyura</taxon>
        <taxon>Eubrachyura</taxon>
        <taxon>Portunoidea</taxon>
        <taxon>Portunidae</taxon>
        <taxon>Portuninae</taxon>
        <taxon>Portunus</taxon>
    </lineage>
</organism>
<proteinExistence type="predicted"/>
<protein>
    <submittedName>
        <fullName evidence="1">Uncharacterized protein</fullName>
    </submittedName>
</protein>
<accession>A0A5B7JIH4</accession>
<name>A0A5B7JIH4_PORTR</name>
<evidence type="ECO:0000313" key="1">
    <source>
        <dbReference type="EMBL" id="MPC94163.1"/>
    </source>
</evidence>
<gene>
    <name evidence="1" type="ORF">E2C01_089318</name>
</gene>
<reference evidence="1 2" key="1">
    <citation type="submission" date="2019-05" db="EMBL/GenBank/DDBJ databases">
        <title>Another draft genome of Portunus trituberculatus and its Hox gene families provides insights of decapod evolution.</title>
        <authorList>
            <person name="Jeong J.-H."/>
            <person name="Song I."/>
            <person name="Kim S."/>
            <person name="Choi T."/>
            <person name="Kim D."/>
            <person name="Ryu S."/>
            <person name="Kim W."/>
        </authorList>
    </citation>
    <scope>NUCLEOTIDE SEQUENCE [LARGE SCALE GENOMIC DNA]</scope>
    <source>
        <tissue evidence="1">Muscle</tissue>
    </source>
</reference>
<dbReference type="Proteomes" id="UP000324222">
    <property type="component" value="Unassembled WGS sequence"/>
</dbReference>
<sequence length="13" mass="1281">MNVTPSTSTSSLG</sequence>
<evidence type="ECO:0000313" key="2">
    <source>
        <dbReference type="Proteomes" id="UP000324222"/>
    </source>
</evidence>
<keyword evidence="2" id="KW-1185">Reference proteome</keyword>